<evidence type="ECO:0000256" key="1">
    <source>
        <dbReference type="ARBA" id="ARBA00023015"/>
    </source>
</evidence>
<keyword evidence="2" id="KW-0238">DNA-binding</keyword>
<evidence type="ECO:0000313" key="5">
    <source>
        <dbReference type="EMBL" id="SUH09246.1"/>
    </source>
</evidence>
<dbReference type="AlphaFoldDB" id="A0A379VQU2"/>
<dbReference type="SUPFAM" id="SSF48008">
    <property type="entry name" value="GntR ligand-binding domain-like"/>
    <property type="match status" value="1"/>
</dbReference>
<dbReference type="Pfam" id="PF07729">
    <property type="entry name" value="FCD"/>
    <property type="match status" value="1"/>
</dbReference>
<proteinExistence type="predicted"/>
<dbReference type="InterPro" id="IPR011711">
    <property type="entry name" value="GntR_C"/>
</dbReference>
<accession>A0A379VQU2</accession>
<sequence>MDQAINDNNVHGFYSLDKEFHLAISEASRNRVLFDMSRMLLGTTD</sequence>
<evidence type="ECO:0000313" key="6">
    <source>
        <dbReference type="Proteomes" id="UP000254346"/>
    </source>
</evidence>
<dbReference type="Proteomes" id="UP000254346">
    <property type="component" value="Unassembled WGS sequence"/>
</dbReference>
<dbReference type="Gene3D" id="1.20.120.530">
    <property type="entry name" value="GntR ligand-binding domain-like"/>
    <property type="match status" value="1"/>
</dbReference>
<keyword evidence="1" id="KW-0805">Transcription regulation</keyword>
<organism evidence="5 6">
    <name type="scientific">Salmonella enterica I</name>
    <dbReference type="NCBI Taxonomy" id="59201"/>
    <lineage>
        <taxon>Bacteria</taxon>
        <taxon>Pseudomonadati</taxon>
        <taxon>Pseudomonadota</taxon>
        <taxon>Gammaproteobacteria</taxon>
        <taxon>Enterobacterales</taxon>
        <taxon>Enterobacteriaceae</taxon>
        <taxon>Salmonella</taxon>
    </lineage>
</organism>
<gene>
    <name evidence="5" type="ORF">NCTC8256_03211</name>
</gene>
<dbReference type="EMBL" id="UGXR01000001">
    <property type="protein sequence ID" value="SUH09246.1"/>
    <property type="molecule type" value="Genomic_DNA"/>
</dbReference>
<evidence type="ECO:0000259" key="4">
    <source>
        <dbReference type="Pfam" id="PF07729"/>
    </source>
</evidence>
<keyword evidence="3" id="KW-0804">Transcription</keyword>
<dbReference type="GO" id="GO:0003677">
    <property type="term" value="F:DNA binding"/>
    <property type="evidence" value="ECO:0007669"/>
    <property type="project" value="UniProtKB-KW"/>
</dbReference>
<evidence type="ECO:0000256" key="2">
    <source>
        <dbReference type="ARBA" id="ARBA00023125"/>
    </source>
</evidence>
<feature type="domain" description="GntR C-terminal" evidence="4">
    <location>
        <begin position="1"/>
        <end position="41"/>
    </location>
</feature>
<reference evidence="5 6" key="1">
    <citation type="submission" date="2018-06" db="EMBL/GenBank/DDBJ databases">
        <authorList>
            <consortium name="Pathogen Informatics"/>
            <person name="Doyle S."/>
        </authorList>
    </citation>
    <scope>NUCLEOTIDE SEQUENCE [LARGE SCALE GENOMIC DNA]</scope>
    <source>
        <strain evidence="5 6">NCTC8256</strain>
    </source>
</reference>
<protein>
    <submittedName>
        <fullName evidence="5">Regulatory protein</fullName>
    </submittedName>
</protein>
<evidence type="ECO:0000256" key="3">
    <source>
        <dbReference type="ARBA" id="ARBA00023163"/>
    </source>
</evidence>
<dbReference type="InterPro" id="IPR008920">
    <property type="entry name" value="TF_FadR/GntR_C"/>
</dbReference>
<name>A0A379VQU2_SALET</name>